<dbReference type="EMBL" id="BAAAPN010000057">
    <property type="protein sequence ID" value="GAA1766330.1"/>
    <property type="molecule type" value="Genomic_DNA"/>
</dbReference>
<proteinExistence type="predicted"/>
<evidence type="ECO:0008006" key="3">
    <source>
        <dbReference type="Google" id="ProtNLM"/>
    </source>
</evidence>
<keyword evidence="2" id="KW-1185">Reference proteome</keyword>
<dbReference type="Pfam" id="PF14014">
    <property type="entry name" value="DUF4230"/>
    <property type="match status" value="1"/>
</dbReference>
<gene>
    <name evidence="1" type="ORF">GCM10009810_26460</name>
</gene>
<sequence>MPSASARERAWVPLAVVAAAVLAMAILFAGPLATLRDALFGESTPKPGDTTLLEIRKTAELRAATGSYSVPVYFGMDEHGVNKVIPDIFDANSGVAIYQGSIDALIDLHGLTESDIKADKAAGALTLTVPPPTLTTPNIDESRSKVVAQNRGIGTRVNDFFAGTPLEQREALDQAAVQALQQAAAESGLEQTARDNGRDFLTALGHNLGYPTVTVVYRDEPAAR</sequence>
<dbReference type="Proteomes" id="UP001501475">
    <property type="component" value="Unassembled WGS sequence"/>
</dbReference>
<protein>
    <recommendedName>
        <fullName evidence="3">DUF4230 domain-containing protein</fullName>
    </recommendedName>
</protein>
<dbReference type="RefSeq" id="WP_344067199.1">
    <property type="nucleotide sequence ID" value="NZ_BAAAPN010000057.1"/>
</dbReference>
<name>A0ABN2KU53_9MICO</name>
<evidence type="ECO:0000313" key="1">
    <source>
        <dbReference type="EMBL" id="GAA1766330.1"/>
    </source>
</evidence>
<reference evidence="1 2" key="1">
    <citation type="journal article" date="2019" name="Int. J. Syst. Evol. Microbiol.">
        <title>The Global Catalogue of Microorganisms (GCM) 10K type strain sequencing project: providing services to taxonomists for standard genome sequencing and annotation.</title>
        <authorList>
            <consortium name="The Broad Institute Genomics Platform"/>
            <consortium name="The Broad Institute Genome Sequencing Center for Infectious Disease"/>
            <person name="Wu L."/>
            <person name="Ma J."/>
        </authorList>
    </citation>
    <scope>NUCLEOTIDE SEQUENCE [LARGE SCALE GENOMIC DNA]</scope>
    <source>
        <strain evidence="1 2">JCM 15591</strain>
    </source>
</reference>
<dbReference type="InterPro" id="IPR025324">
    <property type="entry name" value="DUF4230"/>
</dbReference>
<evidence type="ECO:0000313" key="2">
    <source>
        <dbReference type="Proteomes" id="UP001501475"/>
    </source>
</evidence>
<comment type="caution">
    <text evidence="1">The sequence shown here is derived from an EMBL/GenBank/DDBJ whole genome shotgun (WGS) entry which is preliminary data.</text>
</comment>
<organism evidence="1 2">
    <name type="scientific">Nostocoides vanveenii</name>
    <dbReference type="NCBI Taxonomy" id="330835"/>
    <lineage>
        <taxon>Bacteria</taxon>
        <taxon>Bacillati</taxon>
        <taxon>Actinomycetota</taxon>
        <taxon>Actinomycetes</taxon>
        <taxon>Micrococcales</taxon>
        <taxon>Intrasporangiaceae</taxon>
        <taxon>Nostocoides</taxon>
    </lineage>
</organism>
<accession>A0ABN2KU53</accession>